<dbReference type="PANTHER" id="PTHR38663:SF1">
    <property type="entry name" value="L-ORNITHINE N(5)-MONOOXYGENASE"/>
    <property type="match status" value="1"/>
</dbReference>
<feature type="region of interest" description="Disordered" evidence="1">
    <location>
        <begin position="202"/>
        <end position="232"/>
    </location>
</feature>
<protein>
    <recommendedName>
        <fullName evidence="5">L-ornithine N(5)-oxygenase</fullName>
    </recommendedName>
</protein>
<comment type="caution">
    <text evidence="3">The sequence shown here is derived from an EMBL/GenBank/DDBJ whole genome shotgun (WGS) entry which is preliminary data.</text>
</comment>
<evidence type="ECO:0000313" key="3">
    <source>
        <dbReference type="EMBL" id="CAD6932937.1"/>
    </source>
</evidence>
<feature type="signal peptide" evidence="2">
    <location>
        <begin position="1"/>
        <end position="22"/>
    </location>
</feature>
<gene>
    <name evidence="3" type="ORF">JKIAZH3_G2348</name>
</gene>
<feature type="region of interest" description="Disordered" evidence="1">
    <location>
        <begin position="917"/>
        <end position="955"/>
    </location>
</feature>
<dbReference type="SUPFAM" id="SSF51905">
    <property type="entry name" value="FAD/NAD(P)-binding domain"/>
    <property type="match status" value="1"/>
</dbReference>
<feature type="region of interest" description="Disordered" evidence="1">
    <location>
        <begin position="796"/>
        <end position="818"/>
    </location>
</feature>
<keyword evidence="4" id="KW-1185">Reference proteome</keyword>
<feature type="region of interest" description="Disordered" evidence="1">
    <location>
        <begin position="1491"/>
        <end position="1517"/>
    </location>
</feature>
<feature type="region of interest" description="Disordered" evidence="1">
    <location>
        <begin position="649"/>
        <end position="693"/>
    </location>
</feature>
<feature type="region of interest" description="Disordered" evidence="1">
    <location>
        <begin position="1162"/>
        <end position="1182"/>
    </location>
</feature>
<feature type="compositionally biased region" description="Low complexity" evidence="1">
    <location>
        <begin position="212"/>
        <end position="222"/>
    </location>
</feature>
<feature type="compositionally biased region" description="Low complexity" evidence="1">
    <location>
        <begin position="850"/>
        <end position="862"/>
    </location>
</feature>
<dbReference type="EMBL" id="CAJHJG010003543">
    <property type="protein sequence ID" value="CAD6932937.1"/>
    <property type="molecule type" value="Genomic_DNA"/>
</dbReference>
<feature type="compositionally biased region" description="Polar residues" evidence="1">
    <location>
        <begin position="667"/>
        <end position="693"/>
    </location>
</feature>
<sequence length="1631" mass="175811">MPFEDVALHALLLSSHSAGASASNREDGTPSIPTSTPVAATAAGIAAASPLIHKQRVAQLYAQSLAKRSEWASSLNVRSFSGTSSSRNRAGGPASSSKISGPKAPRSWESPSSGALGAGRNGTGSSSRGTMLETIAAAAAEVELEAEAVAASSSSSSTPSRAAQFYDSQFLRPSPTSLSHADMRIGSAARLAAASELQPEWRRLSSQHATDSSLSNSGAPSSPTRGKGKAKEDVIGLDEHDEGPRSGERALVQLLAVRFRRLACLGMLDVFQHGTQPNDRIFIEQGLQARIVKEPMLSLVDMCLIRLIEAFEPVRMNSGSGKTSSRRRRRKATGSLDEMTDLGTVSTELISKDGYDTGATEDGQRTEEYHFVQDSIHLLPPHLKARATALIGRLACVNTPHAEEFLLSLSYGSQTLKSHPSQQVRKSAPDDWEAEEAMAELILDSPPEGTTQERSGRGNERSQMTELDLSFIATRPETRNRLLDGYFVENGFASSLRTLSLAGLNQPDLQLGNAGRSIDVEVSPNEILKIVQLLPVLEVLSLAGSCLPWPAESRARTSASRRGVIPESTSNCASCDQVFAAALGDMMYDVTLDHPQPPTASFLVRLAKATPKLTVLDLSATCWVDDHVLEQVPWISVPADSALPERIDEEASQSLSRAIPRRRPSHTDSTWTDVSTASPSSNHASGAHDQSSISGSRFDFCKVKSDMAPPKLAPHRRTTPISPVSGDTTALLSPPECLSPQPEAPCEPLPASAYFDLVIIGSGPAALALIARLMEKRPAALYLDEEHRYLHWLHSKDGSAGRSDGRKKNRRGATVESSPGAAPLLRTRYLPNSSERAFVRSLESEEEQLSDNNNKSTSTTGSSRPLRILILDRIGGWLGLWNRLFAAYEIPHLRSPMFFHPSPADLDALVAYAERTGRSTQGSWQPDPLSSPAATTGSDGKESRPKKLDKSMRRKHKDNILIAAQAASEGRPGPKGPELIEIRGCVGKEITKHRRKKARAQHHHNHGGNQLGAAVNERDRRDYFTPGTRLFHDFIREDVIRRYGLPGDDPNQLWPDLSGVLQQLNGDDDDDEQDDRAYGPNNIHVARGEVKAMSWHHDLHIAGQAHVPAMLIRTADGSVLAAGTVVSAIGPGGVPNVPAVLRQADAKRAQAEADAAAAAAIDPDASAEVTSPATASTTRPIRSPFGEGWAHSSALALPSFEFPPPSISAKIRNAALDPDVPGPTCVVIGGGLTSAQLCVLALRKGFGKVILLLRGHLKVKPFDVTLDWLSKWANTMKMQYWMEDDPARRLEMLRSARNGGSITPSYARYLRELERAGLLEIRTHVEIDDLEWEADEKKWKAKLRCTCADSTSSPAPPPAATASSQDDAEDGIVDQSTDSGLLGHHEQCEPCPEPACTGEGSQGSDSDCDDPHKGTTSSNLDVDLDASEDMDVPDDIKTNNVLQADYILSSTGPILSLTDLPAFSNLARTHPIASFGGLPLVSEDLQWMSSIGTGTGTQQQAMPKAAAGAEEGSREQQQQPRLFVVGAYSALQLGPAAFNLGGMREAAERVGSRLLRDWEAEAEANDFEAEAEAYAGADVEVQEEEKMKKEIVSRTSSTSTTQRQRTERRREPWQTGRWSALAQDDALLVTA</sequence>
<evidence type="ECO:0008006" key="5">
    <source>
        <dbReference type="Google" id="ProtNLM"/>
    </source>
</evidence>
<name>A0ABN7IW41_9BASI</name>
<organism evidence="3 4">
    <name type="scientific">Tilletia caries</name>
    <name type="common">wheat bunt fungus</name>
    <dbReference type="NCBI Taxonomy" id="13290"/>
    <lineage>
        <taxon>Eukaryota</taxon>
        <taxon>Fungi</taxon>
        <taxon>Dikarya</taxon>
        <taxon>Basidiomycota</taxon>
        <taxon>Ustilaginomycotina</taxon>
        <taxon>Exobasidiomycetes</taxon>
        <taxon>Tilletiales</taxon>
        <taxon>Tilletiaceae</taxon>
        <taxon>Tilletia</taxon>
    </lineage>
</organism>
<feature type="compositionally biased region" description="Polar residues" evidence="1">
    <location>
        <begin position="1491"/>
        <end position="1501"/>
    </location>
</feature>
<feature type="chain" id="PRO_5046263362" description="L-ornithine N(5)-oxygenase" evidence="2">
    <location>
        <begin position="23"/>
        <end position="1631"/>
    </location>
</feature>
<proteinExistence type="predicted"/>
<feature type="region of interest" description="Disordered" evidence="1">
    <location>
        <begin position="316"/>
        <end position="335"/>
    </location>
</feature>
<dbReference type="Proteomes" id="UP000836402">
    <property type="component" value="Unassembled WGS sequence"/>
</dbReference>
<feature type="compositionally biased region" description="Low complexity" evidence="1">
    <location>
        <begin position="1593"/>
        <end position="1603"/>
    </location>
</feature>
<feature type="compositionally biased region" description="Polar residues" evidence="1">
    <location>
        <begin position="77"/>
        <end position="99"/>
    </location>
</feature>
<reference evidence="3" key="1">
    <citation type="submission" date="2020-10" db="EMBL/GenBank/DDBJ databases">
        <authorList>
            <person name="Sedaghatjoo S."/>
        </authorList>
    </citation>
    <scope>NUCLEOTIDE SEQUENCE</scope>
    <source>
        <strain evidence="3">AZH3</strain>
    </source>
</reference>
<feature type="region of interest" description="Disordered" evidence="1">
    <location>
        <begin position="17"/>
        <end position="36"/>
    </location>
</feature>
<feature type="compositionally biased region" description="Basic and acidic residues" evidence="1">
    <location>
        <begin position="796"/>
        <end position="806"/>
    </location>
</feature>
<keyword evidence="2" id="KW-0732">Signal</keyword>
<evidence type="ECO:0000256" key="1">
    <source>
        <dbReference type="SAM" id="MobiDB-lite"/>
    </source>
</evidence>
<feature type="region of interest" description="Disordered" evidence="1">
    <location>
        <begin position="77"/>
        <end position="128"/>
    </location>
</feature>
<feature type="compositionally biased region" description="Basic and acidic residues" evidence="1">
    <location>
        <begin position="939"/>
        <end position="951"/>
    </location>
</feature>
<evidence type="ECO:0000256" key="2">
    <source>
        <dbReference type="SAM" id="SignalP"/>
    </source>
</evidence>
<accession>A0ABN7IW41</accession>
<feature type="region of interest" description="Disordered" evidence="1">
    <location>
        <begin position="709"/>
        <end position="744"/>
    </location>
</feature>
<feature type="region of interest" description="Disordered" evidence="1">
    <location>
        <begin position="1585"/>
        <end position="1616"/>
    </location>
</feature>
<feature type="region of interest" description="Disordered" evidence="1">
    <location>
        <begin position="840"/>
        <end position="862"/>
    </location>
</feature>
<evidence type="ECO:0000313" key="4">
    <source>
        <dbReference type="Proteomes" id="UP000836402"/>
    </source>
</evidence>
<dbReference type="Gene3D" id="3.50.50.60">
    <property type="entry name" value="FAD/NAD(P)-binding domain"/>
    <property type="match status" value="1"/>
</dbReference>
<dbReference type="InterPro" id="IPR036188">
    <property type="entry name" value="FAD/NAD-bd_sf"/>
</dbReference>
<dbReference type="PANTHER" id="PTHR38663">
    <property type="match status" value="1"/>
</dbReference>
<feature type="compositionally biased region" description="Polar residues" evidence="1">
    <location>
        <begin position="719"/>
        <end position="731"/>
    </location>
</feature>
<feature type="region of interest" description="Disordered" evidence="1">
    <location>
        <begin position="1348"/>
        <end position="1426"/>
    </location>
</feature>
<feature type="region of interest" description="Disordered" evidence="1">
    <location>
        <begin position="443"/>
        <end position="463"/>
    </location>
</feature>
<feature type="compositionally biased region" description="Polar residues" evidence="1">
    <location>
        <begin position="1168"/>
        <end position="1180"/>
    </location>
</feature>